<organism evidence="2 3">
    <name type="scientific">Niallia nealsonii</name>
    <dbReference type="NCBI Taxonomy" id="115979"/>
    <lineage>
        <taxon>Bacteria</taxon>
        <taxon>Bacillati</taxon>
        <taxon>Bacillota</taxon>
        <taxon>Bacilli</taxon>
        <taxon>Bacillales</taxon>
        <taxon>Bacillaceae</taxon>
        <taxon>Niallia</taxon>
    </lineage>
</organism>
<dbReference type="RefSeq" id="WP_101176912.1">
    <property type="nucleotide sequence ID" value="NZ_PISE01000017.1"/>
</dbReference>
<keyword evidence="3" id="KW-1185">Reference proteome</keyword>
<accession>A0A2N0Z398</accession>
<sequence length="279" mass="32034">MEKSIFNFKIEYLDGTVLDLHEDKNLWVSSFRISSPEPEHITSTIEGQHGSNYQGTILKDRKIVSSISIEAWDDIDFDMKRDEIFRIFNPLKQFYIIRDLQRGKRMKVSVSNSFDIDYITLEDGEFSIEFVIHSVFLESVGSTEDPFTFEAGKWQIGQGLIDAELKYTHDTTTFRIFNAGDIEIDPRSWYLPLKIIFKGVSNGLSITNQTTGDYWKYNGTTSSGDTIILDRVKAEKNGVSIFNETNGKVIKLAEGWNDFVVSGVDSAFTIQMIFHFYYL</sequence>
<dbReference type="InterPro" id="IPR008841">
    <property type="entry name" value="Siphovirus-type_tail_N"/>
</dbReference>
<dbReference type="Gene3D" id="2.40.30.200">
    <property type="match status" value="1"/>
</dbReference>
<protein>
    <submittedName>
        <fullName evidence="2">Phage tail family protein</fullName>
    </submittedName>
</protein>
<comment type="caution">
    <text evidence="2">The sequence shown here is derived from an EMBL/GenBank/DDBJ whole genome shotgun (WGS) entry which is preliminary data.</text>
</comment>
<gene>
    <name evidence="2" type="ORF">CWS01_09275</name>
</gene>
<evidence type="ECO:0000259" key="1">
    <source>
        <dbReference type="Pfam" id="PF05709"/>
    </source>
</evidence>
<dbReference type="OrthoDB" id="2194642at2"/>
<evidence type="ECO:0000313" key="2">
    <source>
        <dbReference type="EMBL" id="PKG23949.1"/>
    </source>
</evidence>
<name>A0A2N0Z398_9BACI</name>
<evidence type="ECO:0000313" key="3">
    <source>
        <dbReference type="Proteomes" id="UP000233375"/>
    </source>
</evidence>
<dbReference type="Proteomes" id="UP000233375">
    <property type="component" value="Unassembled WGS sequence"/>
</dbReference>
<dbReference type="AlphaFoldDB" id="A0A2N0Z398"/>
<feature type="domain" description="Siphovirus-type tail component RIFT-related" evidence="1">
    <location>
        <begin position="15"/>
        <end position="131"/>
    </location>
</feature>
<proteinExistence type="predicted"/>
<dbReference type="Pfam" id="PF05709">
    <property type="entry name" value="Sipho_tail"/>
    <property type="match status" value="1"/>
</dbReference>
<dbReference type="EMBL" id="PISE01000017">
    <property type="protein sequence ID" value="PKG23949.1"/>
    <property type="molecule type" value="Genomic_DNA"/>
</dbReference>
<reference evidence="2 3" key="1">
    <citation type="journal article" date="2003" name="Int. J. Syst. Evol. Microbiol.">
        <title>Bacillus nealsonii sp. nov., isolated from a spacecraft-assembly facility, whose spores are gamma-radiation resistant.</title>
        <authorList>
            <person name="Venkateswaran K."/>
            <person name="Kempf M."/>
            <person name="Chen F."/>
            <person name="Satomi M."/>
            <person name="Nicholson W."/>
            <person name="Kern R."/>
        </authorList>
    </citation>
    <scope>NUCLEOTIDE SEQUENCE [LARGE SCALE GENOMIC DNA]</scope>
    <source>
        <strain evidence="2 3">FO-92</strain>
    </source>
</reference>